<dbReference type="Pfam" id="PF08813">
    <property type="entry name" value="Phage_tail_3"/>
    <property type="match status" value="1"/>
</dbReference>
<evidence type="ECO:0000313" key="1">
    <source>
        <dbReference type="EMBL" id="VVO69273.1"/>
    </source>
</evidence>
<accession>A0A5E7IC09</accession>
<dbReference type="RefSeq" id="WP_150635465.1">
    <property type="nucleotide sequence ID" value="NZ_CABVIC010000001.1"/>
</dbReference>
<name>A0A5E7IC09_PSEFL</name>
<proteinExistence type="predicted"/>
<dbReference type="EMBL" id="CABVIC010000001">
    <property type="protein sequence ID" value="VVO69273.1"/>
    <property type="molecule type" value="Genomic_DNA"/>
</dbReference>
<gene>
    <name evidence="1" type="ORF">PS847_01219</name>
</gene>
<evidence type="ECO:0000313" key="2">
    <source>
        <dbReference type="Proteomes" id="UP000326067"/>
    </source>
</evidence>
<evidence type="ECO:0008006" key="3">
    <source>
        <dbReference type="Google" id="ProtNLM"/>
    </source>
</evidence>
<dbReference type="InterPro" id="IPR014918">
    <property type="entry name" value="Phage_tail_3"/>
</dbReference>
<dbReference type="Proteomes" id="UP000326067">
    <property type="component" value="Unassembled WGS sequence"/>
</dbReference>
<protein>
    <recommendedName>
        <fullName evidence="3">Phage tail protein</fullName>
    </recommendedName>
</protein>
<dbReference type="AlphaFoldDB" id="A0A5E7IC09"/>
<sequence>MSAILPNGSILEIAATFSALKPVTAMSNANPAVATAAAHGLTDGDVIVVNSGWTRLNDKVARVAESDVGTFELEGINTTNTVVYTAGAGAGSVRAASGWAQISQITGSTSAGGEQQFTTFGFLEESDDRQLPTTKSPMSMSITVADDPSLPYVAAVEAADDDRAPRVLRLTLPNGSVIYYNAYVSITATPTLDRNNIMTRTITLSLASRPTRYAAAV</sequence>
<reference evidence="1 2" key="1">
    <citation type="submission" date="2019-09" db="EMBL/GenBank/DDBJ databases">
        <authorList>
            <person name="Chandra G."/>
            <person name="Truman W A."/>
        </authorList>
    </citation>
    <scope>NUCLEOTIDE SEQUENCE [LARGE SCALE GENOMIC DNA]</scope>
    <source>
        <strain evidence="1">PS847</strain>
    </source>
</reference>
<dbReference type="Gene3D" id="4.10.410.40">
    <property type="match status" value="1"/>
</dbReference>
<organism evidence="1 2">
    <name type="scientific">Pseudomonas fluorescens</name>
    <dbReference type="NCBI Taxonomy" id="294"/>
    <lineage>
        <taxon>Bacteria</taxon>
        <taxon>Pseudomonadati</taxon>
        <taxon>Pseudomonadota</taxon>
        <taxon>Gammaproteobacteria</taxon>
        <taxon>Pseudomonadales</taxon>
        <taxon>Pseudomonadaceae</taxon>
        <taxon>Pseudomonas</taxon>
    </lineage>
</organism>